<evidence type="ECO:0000313" key="5">
    <source>
        <dbReference type="Proteomes" id="UP000245464"/>
    </source>
</evidence>
<comment type="caution">
    <text evidence="4">The sequence shown here is derived from an EMBL/GenBank/DDBJ whole genome shotgun (WGS) entry which is preliminary data.</text>
</comment>
<organism evidence="4 5">
    <name type="scientific">Pyrenophora tritici-repentis</name>
    <dbReference type="NCBI Taxonomy" id="45151"/>
    <lineage>
        <taxon>Eukaryota</taxon>
        <taxon>Fungi</taxon>
        <taxon>Dikarya</taxon>
        <taxon>Ascomycota</taxon>
        <taxon>Pezizomycotina</taxon>
        <taxon>Dothideomycetes</taxon>
        <taxon>Pleosporomycetidae</taxon>
        <taxon>Pleosporales</taxon>
        <taxon>Pleosporineae</taxon>
        <taxon>Pleosporaceae</taxon>
        <taxon>Pyrenophora</taxon>
    </lineage>
</organism>
<evidence type="ECO:0000256" key="3">
    <source>
        <dbReference type="SAM" id="SignalP"/>
    </source>
</evidence>
<dbReference type="Proteomes" id="UP000245464">
    <property type="component" value="Chromosome 2"/>
</dbReference>
<feature type="coiled-coil region" evidence="1">
    <location>
        <begin position="128"/>
        <end position="155"/>
    </location>
</feature>
<feature type="chain" id="PRO_5032615476" evidence="3">
    <location>
        <begin position="20"/>
        <end position="211"/>
    </location>
</feature>
<dbReference type="AlphaFoldDB" id="A0A834S3N6"/>
<feature type="signal peptide" evidence="3">
    <location>
        <begin position="1"/>
        <end position="19"/>
    </location>
</feature>
<protein>
    <submittedName>
        <fullName evidence="4">Uncharacterized protein</fullName>
    </submittedName>
</protein>
<keyword evidence="1" id="KW-0175">Coiled coil</keyword>
<dbReference type="KEGG" id="ptrr:6341206"/>
<feature type="compositionally biased region" description="Polar residues" evidence="2">
    <location>
        <begin position="201"/>
        <end position="211"/>
    </location>
</feature>
<reference evidence="4 5" key="1">
    <citation type="journal article" date="2018" name="BMC Genomics">
        <title>Comparative genomics of the wheat fungal pathogen Pyrenophora tritici-repentis reveals chromosomal variations and genome plasticity.</title>
        <authorList>
            <person name="Moolhuijzen P."/>
            <person name="See P.T."/>
            <person name="Hane J.K."/>
            <person name="Shi G."/>
            <person name="Liu Z."/>
            <person name="Oliver R.P."/>
            <person name="Moffat C.S."/>
        </authorList>
    </citation>
    <scope>NUCLEOTIDE SEQUENCE [LARGE SCALE GENOMIC DNA]</scope>
    <source>
        <strain evidence="4">M4</strain>
    </source>
</reference>
<keyword evidence="3" id="KW-0732">Signal</keyword>
<feature type="region of interest" description="Disordered" evidence="2">
    <location>
        <begin position="177"/>
        <end position="211"/>
    </location>
</feature>
<evidence type="ECO:0000256" key="2">
    <source>
        <dbReference type="SAM" id="MobiDB-lite"/>
    </source>
</evidence>
<evidence type="ECO:0000256" key="1">
    <source>
        <dbReference type="SAM" id="Coils"/>
    </source>
</evidence>
<dbReference type="GeneID" id="6341206"/>
<sequence length="211" mass="22947">MQFTTLAFSIFTLLSFAAAAPSEVMGRSPAPVSNLIQYPADHSVEMIKRAHMEARCNVGCPCNWCGMTICCEYTAEEPIQPVYAKKVVPDLPPGSIVKQKWDQPPTPSDYKSRFEATEAGANVFAAKANALTTELANVNQQLLESKQREAETNNKLTQAMSMVQSALPRGQYDYEIAGSSYPGPGDMRTFGGPPSGAPSWQGHNPQQFQPA</sequence>
<proteinExistence type="predicted"/>
<evidence type="ECO:0000313" key="4">
    <source>
        <dbReference type="EMBL" id="KAF7574947.1"/>
    </source>
</evidence>
<name>A0A834S3N6_9PLEO</name>
<dbReference type="RefSeq" id="XP_001933315.2">
    <property type="nucleotide sequence ID" value="XM_001933280.2"/>
</dbReference>
<accession>A0A834S3N6</accession>
<dbReference type="EMBL" id="NQIK02000002">
    <property type="protein sequence ID" value="KAF7574947.1"/>
    <property type="molecule type" value="Genomic_DNA"/>
</dbReference>
<gene>
    <name evidence="4" type="ORF">PtrM4_065710</name>
</gene>